<dbReference type="OMA" id="INIMVGI"/>
<feature type="region of interest" description="Disordered" evidence="4">
    <location>
        <begin position="497"/>
        <end position="537"/>
    </location>
</feature>
<keyword evidence="2 7" id="KW-0418">Kinase</keyword>
<dbReference type="Gene3D" id="3.30.800.10">
    <property type="entry name" value="Phosphatidylinositol Phosphate Kinase II Beta"/>
    <property type="match status" value="1"/>
</dbReference>
<evidence type="ECO:0000256" key="4">
    <source>
        <dbReference type="SAM" id="MobiDB-lite"/>
    </source>
</evidence>
<dbReference type="GO" id="GO:0046854">
    <property type="term" value="P:phosphatidylinositol phosphate biosynthetic process"/>
    <property type="evidence" value="ECO:0007669"/>
    <property type="project" value="TreeGrafter"/>
</dbReference>
<dbReference type="AlphaFoldDB" id="U6G914"/>
<dbReference type="InterPro" id="IPR002498">
    <property type="entry name" value="PInositol-4-P-4/5-kinase_core"/>
</dbReference>
<dbReference type="InterPro" id="IPR023610">
    <property type="entry name" value="PInositol-4/5-P-5/4-kinase"/>
</dbReference>
<dbReference type="RefSeq" id="XP_013252753.1">
    <property type="nucleotide sequence ID" value="XM_013397299.1"/>
</dbReference>
<feature type="region of interest" description="Disordered" evidence="4">
    <location>
        <begin position="118"/>
        <end position="151"/>
    </location>
</feature>
<dbReference type="GeneID" id="25270015"/>
<feature type="compositionally biased region" description="Polar residues" evidence="4">
    <location>
        <begin position="118"/>
        <end position="128"/>
    </location>
</feature>
<organism evidence="7 8">
    <name type="scientific">Eimeria acervulina</name>
    <name type="common">Coccidian parasite</name>
    <dbReference type="NCBI Taxonomy" id="5801"/>
    <lineage>
        <taxon>Eukaryota</taxon>
        <taxon>Sar</taxon>
        <taxon>Alveolata</taxon>
        <taxon>Apicomplexa</taxon>
        <taxon>Conoidasida</taxon>
        <taxon>Coccidia</taxon>
        <taxon>Eucoccidiorida</taxon>
        <taxon>Eimeriorina</taxon>
        <taxon>Eimeriidae</taxon>
        <taxon>Eimeria</taxon>
    </lineage>
</organism>
<dbReference type="Gene3D" id="1.10.238.10">
    <property type="entry name" value="EF-hand"/>
    <property type="match status" value="1"/>
</dbReference>
<dbReference type="PRINTS" id="PR00450">
    <property type="entry name" value="RECOVERIN"/>
</dbReference>
<dbReference type="CDD" id="cd00139">
    <property type="entry name" value="PIPKc"/>
    <property type="match status" value="1"/>
</dbReference>
<feature type="region of interest" description="Disordered" evidence="4">
    <location>
        <begin position="173"/>
        <end position="206"/>
    </location>
</feature>
<accession>U6G914</accession>
<dbReference type="PROSITE" id="PS00018">
    <property type="entry name" value="EF_HAND_1"/>
    <property type="match status" value="1"/>
</dbReference>
<gene>
    <name evidence="7" type="ORF">EAH_00019450</name>
</gene>
<dbReference type="Gene3D" id="3.30.810.10">
    <property type="entry name" value="2-Layer Sandwich"/>
    <property type="match status" value="1"/>
</dbReference>
<dbReference type="SUPFAM" id="SSF56104">
    <property type="entry name" value="SAICAR synthase-like"/>
    <property type="match status" value="1"/>
</dbReference>
<dbReference type="InterPro" id="IPR027484">
    <property type="entry name" value="PInositol-4-P-5-kinase_N"/>
</dbReference>
<keyword evidence="2" id="KW-0067">ATP-binding</keyword>
<evidence type="ECO:0000259" key="5">
    <source>
        <dbReference type="PROSITE" id="PS50222"/>
    </source>
</evidence>
<dbReference type="InterPro" id="IPR011992">
    <property type="entry name" value="EF-hand-dom_pair"/>
</dbReference>
<feature type="non-terminal residue" evidence="7">
    <location>
        <position position="991"/>
    </location>
</feature>
<evidence type="ECO:0000256" key="2">
    <source>
        <dbReference type="PROSITE-ProRule" id="PRU00781"/>
    </source>
</evidence>
<keyword evidence="2" id="KW-0808">Transferase</keyword>
<dbReference type="InterPro" id="IPR018247">
    <property type="entry name" value="EF_Hand_1_Ca_BS"/>
</dbReference>
<evidence type="ECO:0000259" key="6">
    <source>
        <dbReference type="PROSITE" id="PS51455"/>
    </source>
</evidence>
<keyword evidence="1" id="KW-0106">Calcium</keyword>
<dbReference type="PANTHER" id="PTHR23086">
    <property type="entry name" value="PHOSPHATIDYLINOSITOL-4-PHOSPHATE 5-KINASE"/>
    <property type="match status" value="1"/>
</dbReference>
<feature type="coiled-coil region" evidence="3">
    <location>
        <begin position="412"/>
        <end position="461"/>
    </location>
</feature>
<dbReference type="EMBL" id="HG670454">
    <property type="protein sequence ID" value="CDI76756.1"/>
    <property type="molecule type" value="Genomic_DNA"/>
</dbReference>
<keyword evidence="3" id="KW-0175">Coiled coil</keyword>
<dbReference type="InterPro" id="IPR027483">
    <property type="entry name" value="PInositol-4-P-4/5-kinase_C_sf"/>
</dbReference>
<dbReference type="Pfam" id="PF01504">
    <property type="entry name" value="PIP5K"/>
    <property type="match status" value="1"/>
</dbReference>
<evidence type="ECO:0000256" key="1">
    <source>
        <dbReference type="ARBA" id="ARBA00022837"/>
    </source>
</evidence>
<reference evidence="7" key="1">
    <citation type="submission" date="2013-10" db="EMBL/GenBank/DDBJ databases">
        <title>Genomic analysis of the causative agents of coccidiosis in chickens.</title>
        <authorList>
            <person name="Reid A.J."/>
            <person name="Blake D."/>
            <person name="Billington K."/>
            <person name="Browne H."/>
            <person name="Dunn M."/>
            <person name="Hung S."/>
            <person name="Kawahara F."/>
            <person name="Miranda-Saavedra D."/>
            <person name="Mourier T."/>
            <person name="Nagra H."/>
            <person name="Otto T.D."/>
            <person name="Rawlings N."/>
            <person name="Sanchez A."/>
            <person name="Sanders M."/>
            <person name="Subramaniam C."/>
            <person name="Tay Y."/>
            <person name="Dear P."/>
            <person name="Doerig C."/>
            <person name="Gruber A."/>
            <person name="Parkinson J."/>
            <person name="Shirley M."/>
            <person name="Wan K.L."/>
            <person name="Berriman M."/>
            <person name="Tomley F."/>
            <person name="Pain A."/>
        </authorList>
    </citation>
    <scope>NUCLEOTIDE SEQUENCE</scope>
    <source>
        <strain evidence="7">Houghton</strain>
    </source>
</reference>
<proteinExistence type="predicted"/>
<feature type="domain" description="EF-hand" evidence="5">
    <location>
        <begin position="48"/>
        <end position="83"/>
    </location>
</feature>
<sequence length="991" mass="108918">MADEIQQHTLLTLKEIQGLYDRFRKYAPNGRLLFSRFCDTLGVLGMLDDTMIAERMFRAFDQNKDRELSFTEFATALGIMMRGTDDQKLDLSFRILNPTYTGTGKCLEDYRLQSVSTSGSDETITASPHRQAASGGLPRLAHRRPPGSGVAVARAGDEEECCGILGTASADPIVGQGSQANSTSKAKDHSSSESCKPVSDQGLTPKQTLRVPRGTHWFERCRSVIYADSLGLNEFLDLVKCLQVARRALLGGDGNLASDEEIAMTFLPLASEMPDGSRRMMLKDFKKAVHTSPRFLCLLGVTNNSVPSPSSQSGAPTCTAQERHYVHDERLFSPLCAERNQLAFLEYFKGNSWLEEDECLPVLSVCCFDGYAEASITTKSEKKNSLFSADCTGVSCTVGGPSGSPEAGAAVRVELLRRVREAEAQAEVHQRKLQQQQRDQLKQLAESLRAVERDVEAVKTALATKAADASPKPLGVYRREDDLLSPQPHEELYGRLCSSPVRSDTDKLGSSRECGGTGDFTASESPRKSQAKGGEPVQEGKQLFVETVGGTEQAATAATAAAAAAFAALQQAEQQLNRILEESSLATVVPMHIADQLLVEMSSKDNFDSVHQDFIRGGPSASQRDMPSCMRKPALIPKLTESVSRPSSEGINDSGTNWASAQLLDGPRRHKVSFLVGENDNSPVPDIASCAQENATAQSVRASNTTIFPLRDPGVDEVDELKVTTPSEVATGGVERSGGKDTKGFVVHFGHESWNMVINIMVGIRLAGARAMSEPHRAVEPYDFLMKEKFSVLPKTGMVDRSRRKPSLCAVRFIDYAPMVFRRLRAIFGIDSLGYIRSVGPEQLLGNLILGNLSSLSELVSEGKSGSLFYYTTDGRFMIKTVSKETAFFMRSILFDYYKHVSTCTNTMLTRLCGLHALRLKDKSGKILGHKQPWRRKTYFMVMENFFHTPVEIHRRYDLKGSTQGRSLPPELLSDPTVARKDNDMTRDKEM</sequence>
<dbReference type="Proteomes" id="UP000018050">
    <property type="component" value="Unassembled WGS sequence"/>
</dbReference>
<dbReference type="GO" id="GO:0005509">
    <property type="term" value="F:calcium ion binding"/>
    <property type="evidence" value="ECO:0007669"/>
    <property type="project" value="InterPro"/>
</dbReference>
<dbReference type="GO" id="GO:0016308">
    <property type="term" value="F:1-phosphatidylinositol-4-phosphate 5-kinase activity"/>
    <property type="evidence" value="ECO:0007669"/>
    <property type="project" value="TreeGrafter"/>
</dbReference>
<protein>
    <submittedName>
        <fullName evidence="7">Phosphatidylinositol-4-phosphate 5-kinase, putative</fullName>
    </submittedName>
</protein>
<dbReference type="VEuPathDB" id="ToxoDB:EAH_00019450"/>
<dbReference type="OrthoDB" id="2129491at2759"/>
<evidence type="ECO:0000256" key="3">
    <source>
        <dbReference type="SAM" id="Coils"/>
    </source>
</evidence>
<dbReference type="SMART" id="SM00330">
    <property type="entry name" value="PIPKc"/>
    <property type="match status" value="1"/>
</dbReference>
<keyword evidence="2" id="KW-0547">Nucleotide-binding</keyword>
<feature type="domain" description="PIPK" evidence="6">
    <location>
        <begin position="750"/>
        <end position="991"/>
    </location>
</feature>
<name>U6G914_EIMAC</name>
<evidence type="ECO:0000313" key="7">
    <source>
        <dbReference type="EMBL" id="CDI76756.1"/>
    </source>
</evidence>
<dbReference type="InterPro" id="IPR002048">
    <property type="entry name" value="EF_hand_dom"/>
</dbReference>
<dbReference type="PROSITE" id="PS51455">
    <property type="entry name" value="PIPK"/>
    <property type="match status" value="1"/>
</dbReference>
<keyword evidence="8" id="KW-1185">Reference proteome</keyword>
<dbReference type="GO" id="GO:0005886">
    <property type="term" value="C:plasma membrane"/>
    <property type="evidence" value="ECO:0007669"/>
    <property type="project" value="TreeGrafter"/>
</dbReference>
<feature type="compositionally biased region" description="Basic and acidic residues" evidence="4">
    <location>
        <begin position="978"/>
        <end position="991"/>
    </location>
</feature>
<dbReference type="PANTHER" id="PTHR23086:SF8">
    <property type="entry name" value="PHOSPHATIDYLINOSITOL 5-PHOSPHATE 4-KINASE, ISOFORM A"/>
    <property type="match status" value="1"/>
</dbReference>
<dbReference type="PROSITE" id="PS50222">
    <property type="entry name" value="EF_HAND_2"/>
    <property type="match status" value="1"/>
</dbReference>
<evidence type="ECO:0000313" key="8">
    <source>
        <dbReference type="Proteomes" id="UP000018050"/>
    </source>
</evidence>
<dbReference type="SUPFAM" id="SSF47473">
    <property type="entry name" value="EF-hand"/>
    <property type="match status" value="1"/>
</dbReference>
<dbReference type="GO" id="GO:0005524">
    <property type="term" value="F:ATP binding"/>
    <property type="evidence" value="ECO:0007669"/>
    <property type="project" value="UniProtKB-UniRule"/>
</dbReference>
<reference evidence="7" key="2">
    <citation type="submission" date="2013-10" db="EMBL/GenBank/DDBJ databases">
        <authorList>
            <person name="Aslett M."/>
        </authorList>
    </citation>
    <scope>NUCLEOTIDE SEQUENCE</scope>
    <source>
        <strain evidence="7">Houghton</strain>
    </source>
</reference>
<feature type="region of interest" description="Disordered" evidence="4">
    <location>
        <begin position="962"/>
        <end position="991"/>
    </location>
</feature>